<dbReference type="Proteomes" id="UP000250790">
    <property type="component" value="Unassembled WGS sequence"/>
</dbReference>
<keyword evidence="1" id="KW-0812">Transmembrane</keyword>
<reference evidence="2 3" key="1">
    <citation type="submission" date="2017-04" db="EMBL/GenBank/DDBJ databases">
        <title>Unexpected and diverse lifestyles within the genus Limnohabitans.</title>
        <authorList>
            <person name="Kasalicky V."/>
            <person name="Mehrshad M."/>
            <person name="Andrei S.-A."/>
            <person name="Salcher M."/>
            <person name="Kratochvilova H."/>
            <person name="Simek K."/>
            <person name="Ghai R."/>
        </authorList>
    </citation>
    <scope>NUCLEOTIDE SEQUENCE [LARGE SCALE GENOMIC DNA]</scope>
    <source>
        <strain evidence="2 3">II-B4</strain>
    </source>
</reference>
<gene>
    <name evidence="2" type="ORF">B9Z37_00630</name>
</gene>
<evidence type="ECO:0000256" key="1">
    <source>
        <dbReference type="SAM" id="Phobius"/>
    </source>
</evidence>
<keyword evidence="3" id="KW-1185">Reference proteome</keyword>
<proteinExistence type="predicted"/>
<accession>A0A315EEV2</accession>
<keyword evidence="1" id="KW-1133">Transmembrane helix</keyword>
<dbReference type="OrthoDB" id="5295180at2"/>
<dbReference type="RefSeq" id="WP_108311142.1">
    <property type="nucleotide sequence ID" value="NZ_NESN01000001.1"/>
</dbReference>
<organism evidence="2 3">
    <name type="scientific">Limnohabitans parvus II-B4</name>
    <dbReference type="NCBI Taxonomy" id="1293052"/>
    <lineage>
        <taxon>Bacteria</taxon>
        <taxon>Pseudomonadati</taxon>
        <taxon>Pseudomonadota</taxon>
        <taxon>Betaproteobacteria</taxon>
        <taxon>Burkholderiales</taxon>
        <taxon>Comamonadaceae</taxon>
        <taxon>Limnohabitans</taxon>
    </lineage>
</organism>
<dbReference type="AlphaFoldDB" id="A0A315EEV2"/>
<sequence>MPTHSSSALQQRPWWTHGHVWLIISGPLVVVIAGFVTFYLAANGQDPVLSTQEVTAQTPKDAGISLAPAVQARNHAATGELPAQNSKK</sequence>
<feature type="transmembrane region" description="Helical" evidence="1">
    <location>
        <begin position="20"/>
        <end position="42"/>
    </location>
</feature>
<evidence type="ECO:0000313" key="3">
    <source>
        <dbReference type="Proteomes" id="UP000250790"/>
    </source>
</evidence>
<protein>
    <submittedName>
        <fullName evidence="2">Nitrogen fixation protein FixH</fullName>
    </submittedName>
</protein>
<name>A0A315EEV2_9BURK</name>
<dbReference type="EMBL" id="NESN01000001">
    <property type="protein sequence ID" value="PUE55135.1"/>
    <property type="molecule type" value="Genomic_DNA"/>
</dbReference>
<evidence type="ECO:0000313" key="2">
    <source>
        <dbReference type="EMBL" id="PUE55135.1"/>
    </source>
</evidence>
<keyword evidence="1" id="KW-0472">Membrane</keyword>
<comment type="caution">
    <text evidence="2">The sequence shown here is derived from an EMBL/GenBank/DDBJ whole genome shotgun (WGS) entry which is preliminary data.</text>
</comment>